<feature type="transmembrane region" description="Helical" evidence="1">
    <location>
        <begin position="33"/>
        <end position="53"/>
    </location>
</feature>
<keyword evidence="1" id="KW-1133">Transmembrane helix</keyword>
<keyword evidence="3" id="KW-1185">Reference proteome</keyword>
<dbReference type="AlphaFoldDB" id="A0ABD6CDP9"/>
<feature type="transmembrane region" description="Helical" evidence="1">
    <location>
        <begin position="96"/>
        <end position="114"/>
    </location>
</feature>
<organism evidence="2 3">
    <name type="scientific">Halorientalis brevis</name>
    <dbReference type="NCBI Taxonomy" id="1126241"/>
    <lineage>
        <taxon>Archaea</taxon>
        <taxon>Methanobacteriati</taxon>
        <taxon>Methanobacteriota</taxon>
        <taxon>Stenosarchaea group</taxon>
        <taxon>Halobacteria</taxon>
        <taxon>Halobacteriales</taxon>
        <taxon>Haloarculaceae</taxon>
        <taxon>Halorientalis</taxon>
    </lineage>
</organism>
<keyword evidence="1" id="KW-0812">Transmembrane</keyword>
<proteinExistence type="predicted"/>
<reference evidence="2 3" key="1">
    <citation type="journal article" date="2019" name="Int. J. Syst. Evol. Microbiol.">
        <title>The Global Catalogue of Microorganisms (GCM) 10K type strain sequencing project: providing services to taxonomists for standard genome sequencing and annotation.</title>
        <authorList>
            <consortium name="The Broad Institute Genomics Platform"/>
            <consortium name="The Broad Institute Genome Sequencing Center for Infectious Disease"/>
            <person name="Wu L."/>
            <person name="Ma J."/>
        </authorList>
    </citation>
    <scope>NUCLEOTIDE SEQUENCE [LARGE SCALE GENOMIC DNA]</scope>
    <source>
        <strain evidence="2 3">CGMCC 1.12125</strain>
    </source>
</reference>
<accession>A0ABD6CDP9</accession>
<dbReference type="RefSeq" id="WP_247382097.1">
    <property type="nucleotide sequence ID" value="NZ_JALLGV010000014.1"/>
</dbReference>
<dbReference type="Proteomes" id="UP001597119">
    <property type="component" value="Unassembled WGS sequence"/>
</dbReference>
<evidence type="ECO:0000313" key="2">
    <source>
        <dbReference type="EMBL" id="MFD1588422.1"/>
    </source>
</evidence>
<feature type="transmembrane region" description="Helical" evidence="1">
    <location>
        <begin position="205"/>
        <end position="227"/>
    </location>
</feature>
<feature type="transmembrane region" description="Helical" evidence="1">
    <location>
        <begin position="174"/>
        <end position="193"/>
    </location>
</feature>
<sequence>MAWILTAVLTALLGALACTLLVALHRRDVSASVNALVSLVLALLSLSLATGSLSPLRGPFLTPELPVWVTAAGLLHSVGMLGPYDSCWWWDHLTHTVSATIVAALVYAGLIVAVSTGTTRALSPAAIAGATIIYTFVIGVFWELVELVARAVGERYDIEPMLVHYGWRDTAFDLAFDLVGAIIVVALDVRMFVELAALAPEVTQVLLGVTGTVITVGSVLMGVSLGVTSSLN</sequence>
<dbReference type="EMBL" id="JBHUDJ010000012">
    <property type="protein sequence ID" value="MFD1588422.1"/>
    <property type="molecule type" value="Genomic_DNA"/>
</dbReference>
<evidence type="ECO:0000256" key="1">
    <source>
        <dbReference type="SAM" id="Phobius"/>
    </source>
</evidence>
<protein>
    <submittedName>
        <fullName evidence="2">Uncharacterized protein</fullName>
    </submittedName>
</protein>
<evidence type="ECO:0000313" key="3">
    <source>
        <dbReference type="Proteomes" id="UP001597119"/>
    </source>
</evidence>
<feature type="transmembrane region" description="Helical" evidence="1">
    <location>
        <begin position="121"/>
        <end position="142"/>
    </location>
</feature>
<keyword evidence="1" id="KW-0472">Membrane</keyword>
<dbReference type="Pfam" id="PF09997">
    <property type="entry name" value="DUF2238"/>
    <property type="match status" value="1"/>
</dbReference>
<comment type="caution">
    <text evidence="2">The sequence shown here is derived from an EMBL/GenBank/DDBJ whole genome shotgun (WGS) entry which is preliminary data.</text>
</comment>
<gene>
    <name evidence="2" type="ORF">ACFR9U_15675</name>
</gene>
<dbReference type="InterPro" id="IPR014509">
    <property type="entry name" value="YjdF-like"/>
</dbReference>
<name>A0ABD6CDP9_9EURY</name>